<reference evidence="2 3" key="1">
    <citation type="submission" date="2015-09" db="EMBL/GenBank/DDBJ databases">
        <authorList>
            <person name="Jackson K.R."/>
            <person name="Lunt B.L."/>
            <person name="Fisher J.N.B."/>
            <person name="Gardner A.V."/>
            <person name="Bailey M.E."/>
            <person name="Deus L.M."/>
            <person name="Earl A.S."/>
            <person name="Gibby P.D."/>
            <person name="Hartmann K.A."/>
            <person name="Liu J.E."/>
            <person name="Manci A.M."/>
            <person name="Nielsen D.A."/>
            <person name="Solomon M.B."/>
            <person name="Breakwell D.P."/>
            <person name="Burnett S.H."/>
            <person name="Grose J.H."/>
        </authorList>
    </citation>
    <scope>NUCLEOTIDE SEQUENCE [LARGE SCALE GENOMIC DNA]</scope>
    <source>
        <strain evidence="2 3">16</strain>
    </source>
</reference>
<keyword evidence="3" id="KW-1185">Reference proteome</keyword>
<feature type="transmembrane region" description="Helical" evidence="1">
    <location>
        <begin position="37"/>
        <end position="57"/>
    </location>
</feature>
<dbReference type="RefSeq" id="WP_054362385.1">
    <property type="nucleotide sequence ID" value="NZ_JAPCYQ010000001.1"/>
</dbReference>
<gene>
    <name evidence="2" type="ORF">ABB55_28095</name>
</gene>
<dbReference type="EMBL" id="LJYW01000002">
    <property type="protein sequence ID" value="KPL50795.1"/>
    <property type="molecule type" value="Genomic_DNA"/>
</dbReference>
<proteinExistence type="predicted"/>
<dbReference type="AlphaFoldDB" id="A0A0P6W8X3"/>
<dbReference type="Proteomes" id="UP000048984">
    <property type="component" value="Unassembled WGS sequence"/>
</dbReference>
<sequence length="66" mass="6694">MRPAVLIWIMLATVLAGTGVTIVILMPELQHSLNKAIPIAALAGVVLAIPLSIGVAAKIRGGAKLG</sequence>
<keyword evidence="1" id="KW-1133">Transmembrane helix</keyword>
<evidence type="ECO:0000313" key="2">
    <source>
        <dbReference type="EMBL" id="KPL50795.1"/>
    </source>
</evidence>
<comment type="caution">
    <text evidence="2">The sequence shown here is derived from an EMBL/GenBank/DDBJ whole genome shotgun (WGS) entry which is preliminary data.</text>
</comment>
<name>A0A0P6W8X3_9HYPH</name>
<feature type="transmembrane region" description="Helical" evidence="1">
    <location>
        <begin position="6"/>
        <end position="25"/>
    </location>
</feature>
<keyword evidence="1" id="KW-0812">Transmembrane</keyword>
<evidence type="ECO:0000256" key="1">
    <source>
        <dbReference type="SAM" id="Phobius"/>
    </source>
</evidence>
<dbReference type="OrthoDB" id="8454943at2"/>
<accession>A0A0P6W8X3</accession>
<organism evidence="2 3">
    <name type="scientific">Prosthecodimorpha hirschii</name>
    <dbReference type="NCBI Taxonomy" id="665126"/>
    <lineage>
        <taxon>Bacteria</taxon>
        <taxon>Pseudomonadati</taxon>
        <taxon>Pseudomonadota</taxon>
        <taxon>Alphaproteobacteria</taxon>
        <taxon>Hyphomicrobiales</taxon>
        <taxon>Ancalomicrobiaceae</taxon>
        <taxon>Prosthecodimorpha</taxon>
    </lineage>
</organism>
<protein>
    <submittedName>
        <fullName evidence="2">Uncharacterized protein</fullName>
    </submittedName>
</protein>
<keyword evidence="1" id="KW-0472">Membrane</keyword>
<reference evidence="2 3" key="2">
    <citation type="submission" date="2015-10" db="EMBL/GenBank/DDBJ databases">
        <title>Draft Genome Sequence of Prosthecomicrobium hirschii ATCC 27832.</title>
        <authorList>
            <person name="Daniel J."/>
            <person name="Givan S.A."/>
            <person name="Brun Y.V."/>
            <person name="Brown P.J."/>
        </authorList>
    </citation>
    <scope>NUCLEOTIDE SEQUENCE [LARGE SCALE GENOMIC DNA]</scope>
    <source>
        <strain evidence="2 3">16</strain>
    </source>
</reference>
<evidence type="ECO:0000313" key="3">
    <source>
        <dbReference type="Proteomes" id="UP000048984"/>
    </source>
</evidence>